<dbReference type="Proteomes" id="UP001215827">
    <property type="component" value="Chromosome"/>
</dbReference>
<keyword evidence="2" id="KW-1185">Reference proteome</keyword>
<organism evidence="1 2">
    <name type="scientific">Altererythrobacter arenosus</name>
    <dbReference type="NCBI Taxonomy" id="3032592"/>
    <lineage>
        <taxon>Bacteria</taxon>
        <taxon>Pseudomonadati</taxon>
        <taxon>Pseudomonadota</taxon>
        <taxon>Alphaproteobacteria</taxon>
        <taxon>Sphingomonadales</taxon>
        <taxon>Erythrobacteraceae</taxon>
        <taxon>Altererythrobacter</taxon>
    </lineage>
</organism>
<accession>A0ABY8FQC2</accession>
<protein>
    <submittedName>
        <fullName evidence="1">Uncharacterized protein</fullName>
    </submittedName>
</protein>
<evidence type="ECO:0000313" key="1">
    <source>
        <dbReference type="EMBL" id="WFL77216.1"/>
    </source>
</evidence>
<gene>
    <name evidence="1" type="ORF">P7228_14675</name>
</gene>
<dbReference type="RefSeq" id="WP_278015974.1">
    <property type="nucleotide sequence ID" value="NZ_CP121106.1"/>
</dbReference>
<name>A0ABY8FQC2_9SPHN</name>
<reference evidence="1 2" key="1">
    <citation type="submission" date="2023-03" db="EMBL/GenBank/DDBJ databases">
        <title>Altererythrobacter sp. CAU 1644 isolated from sand.</title>
        <authorList>
            <person name="Kim W."/>
        </authorList>
    </citation>
    <scope>NUCLEOTIDE SEQUENCE [LARGE SCALE GENOMIC DNA]</scope>
    <source>
        <strain evidence="1 2">CAU 1644</strain>
    </source>
</reference>
<sequence>MTDHPSTFNGYPENHGEIDWDDRAALCLKAESGGKIVAGSTLRKGTFAEMINHFMLLSEESRDRYVIKKLGDRAYLAPEILALARRAGFPGPSAN</sequence>
<proteinExistence type="predicted"/>
<dbReference type="EMBL" id="CP121106">
    <property type="protein sequence ID" value="WFL77216.1"/>
    <property type="molecule type" value="Genomic_DNA"/>
</dbReference>
<evidence type="ECO:0000313" key="2">
    <source>
        <dbReference type="Proteomes" id="UP001215827"/>
    </source>
</evidence>